<sequence length="530" mass="54580">MLQVAILSLLLSLVVPGTHAENNWDVACKGECSYDIPDADVSASMKIAGASHAVSDITPAGGWTILSCKASALTQDIRLVCNSPACSHLFEGHGAIDTLVRLPETCGAEAFARVADIRVDSDQSLPSAVRINIQPGGNSSTVYIISVDTDFASIDTAKTGPVAFTLEGYNYPVENLALTIAKRDPRELKIRNWTAFNSTNSFNLPPLNIDQTFPLFTAAVSCPNFSASVSAGFSTKVHATVSVGLIAVGTIIPPVITQFAVYGGLDGSVLATLELDASATGSIDTGKVSLYSTGLGGINFPGIFSLGPTFTIYGELVADLDAQLSVALDLSYIVDGAKVFYPPETQTSGGGFKPANTSLELSVLPGVALNGKASGRIIPEVRLGLQAFGVINAAVYFDLEAGADVALDFKASANGTVSGTGNASAGGSVDGCVDIGANFAANVGAEGSLFGLISKSAEYTLYSNKWDLYNKCFEASGSTKAHAPPVSRIAHRAGGNAKAGLTCPTSSSVTSLQQIIDQIVTGVEAGTSKA</sequence>
<protein>
    <recommendedName>
        <fullName evidence="2">DUF7223 domain-containing protein</fullName>
    </recommendedName>
</protein>
<reference evidence="3" key="1">
    <citation type="submission" date="2023-03" db="EMBL/GenBank/DDBJ databases">
        <title>Massive genome expansion in bonnet fungi (Mycena s.s.) driven by repeated elements and novel gene families across ecological guilds.</title>
        <authorList>
            <consortium name="Lawrence Berkeley National Laboratory"/>
            <person name="Harder C.B."/>
            <person name="Miyauchi S."/>
            <person name="Viragh M."/>
            <person name="Kuo A."/>
            <person name="Thoen E."/>
            <person name="Andreopoulos B."/>
            <person name="Lu D."/>
            <person name="Skrede I."/>
            <person name="Drula E."/>
            <person name="Henrissat B."/>
            <person name="Morin E."/>
            <person name="Kohler A."/>
            <person name="Barry K."/>
            <person name="LaButti K."/>
            <person name="Morin E."/>
            <person name="Salamov A."/>
            <person name="Lipzen A."/>
            <person name="Mereny Z."/>
            <person name="Hegedus B."/>
            <person name="Baldrian P."/>
            <person name="Stursova M."/>
            <person name="Weitz H."/>
            <person name="Taylor A."/>
            <person name="Grigoriev I.V."/>
            <person name="Nagy L.G."/>
            <person name="Martin F."/>
            <person name="Kauserud H."/>
        </authorList>
    </citation>
    <scope>NUCLEOTIDE SEQUENCE</scope>
    <source>
        <strain evidence="3">CBHHK173m</strain>
    </source>
</reference>
<dbReference type="InterPro" id="IPR055647">
    <property type="entry name" value="DUF7223"/>
</dbReference>
<evidence type="ECO:0000313" key="4">
    <source>
        <dbReference type="Proteomes" id="UP001222325"/>
    </source>
</evidence>
<accession>A0AAD6U7I6</accession>
<dbReference type="Pfam" id="PF23865">
    <property type="entry name" value="DUF7223"/>
    <property type="match status" value="1"/>
</dbReference>
<keyword evidence="1" id="KW-0732">Signal</keyword>
<dbReference type="AlphaFoldDB" id="A0AAD6U7I6"/>
<feature type="domain" description="DUF7223" evidence="2">
    <location>
        <begin position="270"/>
        <end position="473"/>
    </location>
</feature>
<evidence type="ECO:0000259" key="2">
    <source>
        <dbReference type="Pfam" id="PF23865"/>
    </source>
</evidence>
<comment type="caution">
    <text evidence="3">The sequence shown here is derived from an EMBL/GenBank/DDBJ whole genome shotgun (WGS) entry which is preliminary data.</text>
</comment>
<keyword evidence="4" id="KW-1185">Reference proteome</keyword>
<dbReference type="Proteomes" id="UP001222325">
    <property type="component" value="Unassembled WGS sequence"/>
</dbReference>
<feature type="chain" id="PRO_5042047966" description="DUF7223 domain-containing protein" evidence="1">
    <location>
        <begin position="21"/>
        <end position="530"/>
    </location>
</feature>
<name>A0AAD6U7I6_9AGAR</name>
<gene>
    <name evidence="3" type="ORF">B0H15DRAFT_841726</name>
</gene>
<evidence type="ECO:0000256" key="1">
    <source>
        <dbReference type="SAM" id="SignalP"/>
    </source>
</evidence>
<organism evidence="3 4">
    <name type="scientific">Mycena belliarum</name>
    <dbReference type="NCBI Taxonomy" id="1033014"/>
    <lineage>
        <taxon>Eukaryota</taxon>
        <taxon>Fungi</taxon>
        <taxon>Dikarya</taxon>
        <taxon>Basidiomycota</taxon>
        <taxon>Agaricomycotina</taxon>
        <taxon>Agaricomycetes</taxon>
        <taxon>Agaricomycetidae</taxon>
        <taxon>Agaricales</taxon>
        <taxon>Marasmiineae</taxon>
        <taxon>Mycenaceae</taxon>
        <taxon>Mycena</taxon>
    </lineage>
</organism>
<dbReference type="EMBL" id="JARJCN010000027">
    <property type="protein sequence ID" value="KAJ7087919.1"/>
    <property type="molecule type" value="Genomic_DNA"/>
</dbReference>
<proteinExistence type="predicted"/>
<feature type="signal peptide" evidence="1">
    <location>
        <begin position="1"/>
        <end position="20"/>
    </location>
</feature>
<evidence type="ECO:0000313" key="3">
    <source>
        <dbReference type="EMBL" id="KAJ7087919.1"/>
    </source>
</evidence>